<accession>A0A7X3MMJ6</accession>
<dbReference type="PANTHER" id="PTHR40069:SF1">
    <property type="entry name" value="YWBE PROTEIN"/>
    <property type="match status" value="1"/>
</dbReference>
<reference evidence="1 2" key="1">
    <citation type="submission" date="2019-12" db="EMBL/GenBank/DDBJ databases">
        <title>Sporaefaciens musculi gen. nov., sp. nov., a novel bacterium isolated from the caecum of an obese mouse.</title>
        <authorList>
            <person name="Rasmussen T.S."/>
            <person name="Streidl T."/>
            <person name="Hitch T.C.A."/>
            <person name="Wortmann E."/>
            <person name="Deptula P."/>
            <person name="Hansen M."/>
            <person name="Nielsen D.S."/>
            <person name="Clavel T."/>
            <person name="Vogensen F.K."/>
        </authorList>
    </citation>
    <scope>NUCLEOTIDE SEQUENCE [LARGE SCALE GENOMIC DNA]</scope>
    <source>
        <strain evidence="1 2">WCA-9-b2</strain>
        <plasmid evidence="1">unnamed</plasmid>
    </source>
</reference>
<dbReference type="AlphaFoldDB" id="A0A7X3MMJ6"/>
<dbReference type="EMBL" id="WUQX01000003">
    <property type="protein sequence ID" value="MXP79193.1"/>
    <property type="molecule type" value="Genomic_DNA"/>
</dbReference>
<dbReference type="Pfam" id="PF09962">
    <property type="entry name" value="DUF2196"/>
    <property type="match status" value="1"/>
</dbReference>
<dbReference type="PANTHER" id="PTHR40069">
    <property type="entry name" value="YWBE PROTEIN"/>
    <property type="match status" value="1"/>
</dbReference>
<sequence length="66" mass="7571">MESHMYRGNIRPGSRVKIILKKDQKSGKLTEGYVDRILTNRPVHTRGIKVMLKDGQVGRVQQILEP</sequence>
<comment type="caution">
    <text evidence="1">The sequence shown here is derived from an EMBL/GenBank/DDBJ whole genome shotgun (WGS) entry which is preliminary data.</text>
</comment>
<name>A0A7X3MMJ6_9FIRM</name>
<evidence type="ECO:0000313" key="1">
    <source>
        <dbReference type="EMBL" id="MXP79193.1"/>
    </source>
</evidence>
<dbReference type="InterPro" id="IPR019240">
    <property type="entry name" value="DUF2196"/>
</dbReference>
<keyword evidence="2" id="KW-1185">Reference proteome</keyword>
<gene>
    <name evidence="1" type="ORF">GN277_28990</name>
</gene>
<evidence type="ECO:0000313" key="2">
    <source>
        <dbReference type="Proteomes" id="UP000460412"/>
    </source>
</evidence>
<dbReference type="NCBIfam" id="TIGR03833">
    <property type="entry name" value="YwbE family protein"/>
    <property type="match status" value="1"/>
</dbReference>
<keyword evidence="1" id="KW-0614">Plasmid</keyword>
<geneLocation type="plasmid" evidence="1">
    <name>unnamed</name>
</geneLocation>
<protein>
    <submittedName>
        <fullName evidence="1">YwbE family protein</fullName>
    </submittedName>
</protein>
<dbReference type="Proteomes" id="UP000460412">
    <property type="component" value="Unassembled WGS sequence"/>
</dbReference>
<organism evidence="1 2">
    <name type="scientific">Sporofaciens musculi</name>
    <dbReference type="NCBI Taxonomy" id="2681861"/>
    <lineage>
        <taxon>Bacteria</taxon>
        <taxon>Bacillati</taxon>
        <taxon>Bacillota</taxon>
        <taxon>Clostridia</taxon>
        <taxon>Lachnospirales</taxon>
        <taxon>Lachnospiraceae</taxon>
        <taxon>Sporofaciens</taxon>
    </lineage>
</organism>
<dbReference type="RefSeq" id="WP_159757917.1">
    <property type="nucleotide sequence ID" value="NZ_WUQX01000003.1"/>
</dbReference>
<proteinExistence type="predicted"/>